<dbReference type="InterPro" id="IPR018490">
    <property type="entry name" value="cNMP-bd_dom_sf"/>
</dbReference>
<reference evidence="4" key="1">
    <citation type="submission" date="2025-08" db="UniProtKB">
        <authorList>
            <consortium name="RefSeq"/>
        </authorList>
    </citation>
    <scope>IDENTIFICATION</scope>
    <source>
        <tissue evidence="4">Testes</tissue>
    </source>
</reference>
<feature type="region of interest" description="Disordered" evidence="1">
    <location>
        <begin position="422"/>
        <end position="468"/>
    </location>
</feature>
<sequence length="766" mass="86106">MSDCGNGVLKQFRFPRLTSELRANCLSADPFMLAGSVVDDEVGNSPVNGINDASWCIGDSEHDELWTQRKAPSPELPRHSRKPKLGPKERFLKAARQVRMLCAVTISIRQYATEAGVSLFSTLPDLAQSMSKLPNVKTDTENGGTQIAFDPRAFKSNYEFTIPTKVEKILEKNPEERTVEDVNSIANLMRGLHSFRKYTKAIQLLLCKVVRLERYGRRRVVVRKGHRGRGFYFIFSGTACVTLDEDDESVFVKKEVSVLKKGASFGEIALMKDIPRTATIVCMEDTEFLVIDKDDFFANDLHLHIQKEFEFRHTFLSKLDIFATWSESSLQEISDMGRLEEYNHDSLIVKDARQYEWLLFVTKGRCDVLKLVDLSKIPSFQQALEQEYGEADSLNGRKLPALQSLLEDYIAVPKGHYPPQTGTNLGVPVQNTNIQKNSPRPRTTGRMLPKHGEGDEGRSRSKSAAMKLTYGTSSKNKIDLERKESGSNPYLVLSNDFNSSDDGSIHENSFFSTKSILSQGTPTNANQIGYGVFVKVDSVRAGQCFGLQGIIGKMPHISLVSGGCEVIRVSMSRFREDADAATLREVEKQIPVFPSDAELCAKFLKQSKWKNFKSDIVQGIIADAQFKKQQTDVRGQRSGRKLSDNMISNTALFTSHAMPKIQFSAEAWVSNAVPKHRDNAALHRPRPRTHARRLQISHKPCHRFISPYNSDITTSRPDSSISQCSSQVAPQHSFVAQGSQRRLVVIERVSKPTYTGSCSWRNYYQH</sequence>
<feature type="domain" description="Cyclic nucleotide-binding" evidence="2">
    <location>
        <begin position="194"/>
        <end position="296"/>
    </location>
</feature>
<dbReference type="RefSeq" id="XP_006823971.1">
    <property type="nucleotide sequence ID" value="XM_006823908.1"/>
</dbReference>
<organism evidence="3 4">
    <name type="scientific">Saccoglossus kowalevskii</name>
    <name type="common">Acorn worm</name>
    <dbReference type="NCBI Taxonomy" id="10224"/>
    <lineage>
        <taxon>Eukaryota</taxon>
        <taxon>Metazoa</taxon>
        <taxon>Hemichordata</taxon>
        <taxon>Enteropneusta</taxon>
        <taxon>Harrimaniidae</taxon>
        <taxon>Saccoglossus</taxon>
    </lineage>
</organism>
<evidence type="ECO:0000259" key="2">
    <source>
        <dbReference type="PROSITE" id="PS50042"/>
    </source>
</evidence>
<dbReference type="Pfam" id="PF00027">
    <property type="entry name" value="cNMP_binding"/>
    <property type="match status" value="1"/>
</dbReference>
<dbReference type="InterPro" id="IPR000595">
    <property type="entry name" value="cNMP-bd_dom"/>
</dbReference>
<dbReference type="PROSITE" id="PS50042">
    <property type="entry name" value="CNMP_BINDING_3"/>
    <property type="match status" value="1"/>
</dbReference>
<feature type="compositionally biased region" description="Polar residues" evidence="1">
    <location>
        <begin position="422"/>
        <end position="441"/>
    </location>
</feature>
<dbReference type="SUPFAM" id="SSF51206">
    <property type="entry name" value="cAMP-binding domain-like"/>
    <property type="match status" value="2"/>
</dbReference>
<feature type="compositionally biased region" description="Basic and acidic residues" evidence="1">
    <location>
        <begin position="450"/>
        <end position="459"/>
    </location>
</feature>
<dbReference type="InterPro" id="IPR014710">
    <property type="entry name" value="RmlC-like_jellyroll"/>
</dbReference>
<accession>A0ABM0MVD0</accession>
<dbReference type="Gene3D" id="2.60.120.10">
    <property type="entry name" value="Jelly Rolls"/>
    <property type="match status" value="2"/>
</dbReference>
<dbReference type="SMART" id="SM00100">
    <property type="entry name" value="cNMP"/>
    <property type="match status" value="1"/>
</dbReference>
<dbReference type="PANTHER" id="PTHR23011">
    <property type="entry name" value="CYCLIC NUCLEOTIDE-BINDING DOMAIN CONTAINING PROTEIN"/>
    <property type="match status" value="1"/>
</dbReference>
<name>A0ABM0MVD0_SACKO</name>
<dbReference type="GeneID" id="102802172"/>
<proteinExistence type="predicted"/>
<dbReference type="InterPro" id="IPR018488">
    <property type="entry name" value="cNMP-bd_CS"/>
</dbReference>
<gene>
    <name evidence="4" type="primary">LOC102802172</name>
</gene>
<protein>
    <submittedName>
        <fullName evidence="4">Cyclic nucleotide-binding domain-containing protein 2-like</fullName>
    </submittedName>
</protein>
<dbReference type="PROSITE" id="PS00889">
    <property type="entry name" value="CNMP_BINDING_2"/>
    <property type="match status" value="1"/>
</dbReference>
<evidence type="ECO:0000313" key="4">
    <source>
        <dbReference type="RefSeq" id="XP_006823971.1"/>
    </source>
</evidence>
<evidence type="ECO:0000313" key="3">
    <source>
        <dbReference type="Proteomes" id="UP000694865"/>
    </source>
</evidence>
<dbReference type="PANTHER" id="PTHR23011:SF43">
    <property type="entry name" value="CYCLIC NUCLEOTIDE-BINDING DOMAIN-CONTAINING PROTEIN 2"/>
    <property type="match status" value="1"/>
</dbReference>
<keyword evidence="3" id="KW-1185">Reference proteome</keyword>
<dbReference type="CDD" id="cd00038">
    <property type="entry name" value="CAP_ED"/>
    <property type="match status" value="1"/>
</dbReference>
<dbReference type="Proteomes" id="UP000694865">
    <property type="component" value="Unplaced"/>
</dbReference>
<evidence type="ECO:0000256" key="1">
    <source>
        <dbReference type="SAM" id="MobiDB-lite"/>
    </source>
</evidence>